<reference evidence="12 13" key="2">
    <citation type="journal article" date="2021" name="Curr. Genet.">
        <title>Genetic response to nitrogen starvation in the aggressive Eucalyptus foliar pathogen Teratosphaeria destructans.</title>
        <authorList>
            <person name="Havenga M."/>
            <person name="Wingfield B.D."/>
            <person name="Wingfield M.J."/>
            <person name="Dreyer L.L."/>
            <person name="Roets F."/>
            <person name="Aylward J."/>
        </authorList>
    </citation>
    <scope>NUCLEOTIDE SEQUENCE [LARGE SCALE GENOMIC DNA]</scope>
    <source>
        <strain evidence="12">CMW44962</strain>
    </source>
</reference>
<dbReference type="PANTHER" id="PTHR11374:SF3">
    <property type="entry name" value="UDP-GLUCOSE 6-DEHYDROGENASE"/>
    <property type="match status" value="1"/>
</dbReference>
<dbReference type="GO" id="GO:0006024">
    <property type="term" value="P:glycosaminoglycan biosynthetic process"/>
    <property type="evidence" value="ECO:0007669"/>
    <property type="project" value="TreeGrafter"/>
</dbReference>
<dbReference type="FunFam" id="3.40.50.720:FF:000193">
    <property type="entry name" value="UDP-glucose 6-dehydrogenase"/>
    <property type="match status" value="1"/>
</dbReference>
<dbReference type="NCBIfam" id="TIGR03026">
    <property type="entry name" value="NDP-sugDHase"/>
    <property type="match status" value="1"/>
</dbReference>
<dbReference type="Gene3D" id="3.40.50.720">
    <property type="entry name" value="NAD(P)-binding Rossmann-like Domain"/>
    <property type="match status" value="2"/>
</dbReference>
<dbReference type="SMART" id="SM00984">
    <property type="entry name" value="UDPG_MGDP_dh_C"/>
    <property type="match status" value="1"/>
</dbReference>
<protein>
    <recommendedName>
        <fullName evidence="3">UDP-glucose 6-dehydrogenase</fullName>
        <ecNumber evidence="3">1.1.1.22</ecNumber>
    </recommendedName>
</protein>
<proteinExistence type="inferred from homology"/>
<dbReference type="GO" id="GO:0003979">
    <property type="term" value="F:UDP-glucose 6-dehydrogenase activity"/>
    <property type="evidence" value="ECO:0007669"/>
    <property type="project" value="UniProtKB-EC"/>
</dbReference>
<dbReference type="PIRSF" id="PIRSF500134">
    <property type="entry name" value="UDPglc_DH_bac"/>
    <property type="match status" value="1"/>
</dbReference>
<keyword evidence="4" id="KW-0560">Oxidoreductase</keyword>
<feature type="binding site" evidence="8">
    <location>
        <begin position="376"/>
        <end position="380"/>
    </location>
    <ligand>
        <name>substrate</name>
    </ligand>
</feature>
<dbReference type="FunFam" id="1.20.5.100:FF:000001">
    <property type="entry name" value="UDP-glucose 6-dehydrogenase"/>
    <property type="match status" value="1"/>
</dbReference>
<reference evidence="12 13" key="1">
    <citation type="journal article" date="2018" name="IMA Fungus">
        <title>IMA Genome-F 10: Nine draft genome sequences of Claviceps purpurea s.lat., including C. arundinis, C. humidiphila, and C. cf. spartinae, pseudomolecules for the pitch canker pathogen Fusarium circinatum, draft genome of Davidsoniella eucalypti, Grosmannia galeiformis, Quambalaria eucalypti, and Teratosphaeria destructans.</title>
        <authorList>
            <person name="Wingfield B.D."/>
            <person name="Liu M."/>
            <person name="Nguyen H.D."/>
            <person name="Lane F.A."/>
            <person name="Morgan S.W."/>
            <person name="De Vos L."/>
            <person name="Wilken P.M."/>
            <person name="Duong T.A."/>
            <person name="Aylward J."/>
            <person name="Coetzee M.P."/>
            <person name="Dadej K."/>
            <person name="De Beer Z.W."/>
            <person name="Findlay W."/>
            <person name="Havenga M."/>
            <person name="Kolarik M."/>
            <person name="Menzies J.G."/>
            <person name="Naidoo K."/>
            <person name="Pochopski O."/>
            <person name="Shoukouhi P."/>
            <person name="Santana Q.C."/>
            <person name="Seifert K.A."/>
            <person name="Soal N."/>
            <person name="Steenkamp E.T."/>
            <person name="Tatham C.T."/>
            <person name="van der Nest M.A."/>
            <person name="Wingfield M.J."/>
        </authorList>
    </citation>
    <scope>NUCLEOTIDE SEQUENCE [LARGE SCALE GENOMIC DNA]</scope>
    <source>
        <strain evidence="12">CMW44962</strain>
    </source>
</reference>
<evidence type="ECO:0000256" key="5">
    <source>
        <dbReference type="ARBA" id="ARBA00023027"/>
    </source>
</evidence>
<comment type="similarity">
    <text evidence="2">Belongs to the UDP-glucose/GDP-mannose dehydrogenase family.</text>
</comment>
<feature type="domain" description="UDP-glucose/GDP-mannose dehydrogenase C-terminal" evidence="11">
    <location>
        <begin position="443"/>
        <end position="545"/>
    </location>
</feature>
<dbReference type="InterPro" id="IPR014026">
    <property type="entry name" value="UDP-Glc/GDP-Man_DH_dimer"/>
</dbReference>
<keyword evidence="5 9" id="KW-0520">NAD</keyword>
<dbReference type="SUPFAM" id="SSF51735">
    <property type="entry name" value="NAD(P)-binding Rossmann-fold domains"/>
    <property type="match status" value="1"/>
</dbReference>
<sequence>MAHLEPTPSLGRSDDSATVESGSYGPGTPSDWSPRMSGQTYAIPPSNMDTMALPHRAGTPQPSQFSAALPDILDPETAAYKPIRNVCCIGAGYVGGPTAAVIALHNPAVRVTVVDRDQRRIDAWKSRHLPIHEPGLTDVVRIARDGGAERRRYTDQAHAAAVDGTSNEGGEIVEPARMPNLFFSTACTETIRQADMCLISVNTPTKLRGVGAGRATDMTAFEGACRDVAENAKAGTILVEKSTVPCKTGQLIKDIIEAYRPGVVFPVLSNPEFLSEGTAIRDLMRPDRVVIGCESTISGHRAAAALANLYAAWVPRSKIAPINIWSSELCKLAANAMLAQRISSINSISAICERTGADVGEIAKSVGMDPRIGPQFLKAGLGFGGSCFRKDIASLTYLSESLGLPEVAAYWQQVLTMNNFQRDRFARHVIATLNNSLRGKKITILGYAFKKNTGDARESPALDVIRVLLAEGPKSIAIYDPICSEADIRRELAVLETEYATYKPEGPVEVLADPYSACADSNAVLVLTDWDMFKNSEAAPAPTKPAAMSESLDGTAPSDVLHLTPRINSINLNRPPTPPKSPRISPLPADLACRLIPEADCPAGCAECRSSASGDEATVEKDVSTPLRWDDISKTVKEPRWVFDGRGVLDTRAMVGLGFRLETLGRASIYGS</sequence>
<dbReference type="InterPro" id="IPR014027">
    <property type="entry name" value="UDP-Glc/GDP-Man_DH_C"/>
</dbReference>
<dbReference type="InterPro" id="IPR036291">
    <property type="entry name" value="NAD(P)-bd_dom_sf"/>
</dbReference>
<organism evidence="12 13">
    <name type="scientific">Teratosphaeria destructans</name>
    <dbReference type="NCBI Taxonomy" id="418781"/>
    <lineage>
        <taxon>Eukaryota</taxon>
        <taxon>Fungi</taxon>
        <taxon>Dikarya</taxon>
        <taxon>Ascomycota</taxon>
        <taxon>Pezizomycotina</taxon>
        <taxon>Dothideomycetes</taxon>
        <taxon>Dothideomycetidae</taxon>
        <taxon>Mycosphaerellales</taxon>
        <taxon>Teratosphaeriaceae</taxon>
        <taxon>Teratosphaeria</taxon>
    </lineage>
</organism>
<feature type="binding site" evidence="9">
    <location>
        <position position="457"/>
    </location>
    <ligand>
        <name>NAD(+)</name>
        <dbReference type="ChEBI" id="CHEBI:57540"/>
    </ligand>
</feature>
<feature type="binding site" evidence="8">
    <location>
        <position position="331"/>
    </location>
    <ligand>
        <name>substrate</name>
    </ligand>
</feature>
<feature type="binding site" evidence="8">
    <location>
        <position position="450"/>
    </location>
    <ligand>
        <name>substrate</name>
    </ligand>
</feature>
<dbReference type="PIRSF" id="PIRSF000124">
    <property type="entry name" value="UDPglc_GDPman_dh"/>
    <property type="match status" value="1"/>
</dbReference>
<evidence type="ECO:0000313" key="13">
    <source>
        <dbReference type="Proteomes" id="UP001138500"/>
    </source>
</evidence>
<dbReference type="SUPFAM" id="SSF48179">
    <property type="entry name" value="6-phosphogluconate dehydrogenase C-terminal domain-like"/>
    <property type="match status" value="1"/>
</dbReference>
<feature type="binding site" evidence="9">
    <location>
        <position position="276"/>
    </location>
    <ligand>
        <name>NAD(+)</name>
        <dbReference type="ChEBI" id="CHEBI:57540"/>
    </ligand>
</feature>
<feature type="binding site" evidence="8">
    <location>
        <position position="384"/>
    </location>
    <ligand>
        <name>substrate</name>
    </ligand>
</feature>
<dbReference type="Pfam" id="PF00984">
    <property type="entry name" value="UDPG_MGDP_dh"/>
    <property type="match status" value="1"/>
</dbReference>
<dbReference type="InterPro" id="IPR008927">
    <property type="entry name" value="6-PGluconate_DH-like_C_sf"/>
</dbReference>
<feature type="binding site" evidence="9">
    <location>
        <position position="203"/>
    </location>
    <ligand>
        <name>NAD(+)</name>
        <dbReference type="ChEBI" id="CHEBI:57540"/>
    </ligand>
</feature>
<evidence type="ECO:0000256" key="6">
    <source>
        <dbReference type="ARBA" id="ARBA00047473"/>
    </source>
</evidence>
<evidence type="ECO:0000256" key="4">
    <source>
        <dbReference type="ARBA" id="ARBA00023002"/>
    </source>
</evidence>
<dbReference type="PANTHER" id="PTHR11374">
    <property type="entry name" value="UDP-GLUCOSE DEHYDROGENASE/UDP-MANNAC DEHYDROGENASE"/>
    <property type="match status" value="1"/>
</dbReference>
<evidence type="ECO:0000256" key="2">
    <source>
        <dbReference type="ARBA" id="ARBA00006601"/>
    </source>
</evidence>
<feature type="binding site" evidence="9">
    <location>
        <position position="120"/>
    </location>
    <ligand>
        <name>NAD(+)</name>
        <dbReference type="ChEBI" id="CHEBI:57540"/>
    </ligand>
</feature>
<dbReference type="EC" id="1.1.1.22" evidence="3"/>
<dbReference type="Gene3D" id="1.20.5.100">
    <property type="entry name" value="Cytochrome c1, transmembrane anchor, C-terminal"/>
    <property type="match status" value="1"/>
</dbReference>
<feature type="active site" description="Nucleophile" evidence="7">
    <location>
        <position position="387"/>
    </location>
</feature>
<dbReference type="OrthoDB" id="5059218at2759"/>
<dbReference type="InterPro" id="IPR028356">
    <property type="entry name" value="UDPglc_DH_euk"/>
</dbReference>
<dbReference type="InterPro" id="IPR028357">
    <property type="entry name" value="UDPglc_DH_bac"/>
</dbReference>
<evidence type="ECO:0000256" key="7">
    <source>
        <dbReference type="PIRSR" id="PIRSR500134-1"/>
    </source>
</evidence>
<name>A0A9W7SR81_9PEZI</name>
<dbReference type="GO" id="GO:0051287">
    <property type="term" value="F:NAD binding"/>
    <property type="evidence" value="ECO:0007669"/>
    <property type="project" value="InterPro"/>
</dbReference>
<keyword evidence="13" id="KW-1185">Reference proteome</keyword>
<dbReference type="InterPro" id="IPR017476">
    <property type="entry name" value="UDP-Glc/GDP-Man"/>
</dbReference>
<dbReference type="GO" id="GO:0005634">
    <property type="term" value="C:nucleus"/>
    <property type="evidence" value="ECO:0007669"/>
    <property type="project" value="TreeGrafter"/>
</dbReference>
<dbReference type="EMBL" id="RIBY02001890">
    <property type="protein sequence ID" value="KAH9827296.1"/>
    <property type="molecule type" value="Genomic_DNA"/>
</dbReference>
<comment type="caution">
    <text evidence="12">The sequence shown here is derived from an EMBL/GenBank/DDBJ whole genome shotgun (WGS) entry which is preliminary data.</text>
</comment>
<evidence type="ECO:0000256" key="9">
    <source>
        <dbReference type="PIRSR" id="PIRSR500134-3"/>
    </source>
</evidence>
<dbReference type="GO" id="GO:0000271">
    <property type="term" value="P:polysaccharide biosynthetic process"/>
    <property type="evidence" value="ECO:0007669"/>
    <property type="project" value="InterPro"/>
</dbReference>
<accession>A0A9W7SR81</accession>
<dbReference type="Pfam" id="PF03720">
    <property type="entry name" value="UDPG_MGDP_dh_C"/>
    <property type="match status" value="1"/>
</dbReference>
<evidence type="ECO:0000313" key="12">
    <source>
        <dbReference type="EMBL" id="KAH9827296.1"/>
    </source>
</evidence>
<feature type="binding site" evidence="8">
    <location>
        <begin position="273"/>
        <end position="276"/>
    </location>
    <ligand>
        <name>substrate</name>
    </ligand>
</feature>
<feature type="binding site" evidence="9">
    <location>
        <position position="243"/>
    </location>
    <ligand>
        <name>NAD(+)</name>
        <dbReference type="ChEBI" id="CHEBI:57540"/>
    </ligand>
</feature>
<comment type="catalytic activity">
    <reaction evidence="6">
        <text>UDP-alpha-D-glucose + 2 NAD(+) + H2O = UDP-alpha-D-glucuronate + 2 NADH + 3 H(+)</text>
        <dbReference type="Rhea" id="RHEA:23596"/>
        <dbReference type="ChEBI" id="CHEBI:15377"/>
        <dbReference type="ChEBI" id="CHEBI:15378"/>
        <dbReference type="ChEBI" id="CHEBI:57540"/>
        <dbReference type="ChEBI" id="CHEBI:57945"/>
        <dbReference type="ChEBI" id="CHEBI:58052"/>
        <dbReference type="ChEBI" id="CHEBI:58885"/>
        <dbReference type="EC" id="1.1.1.22"/>
    </reaction>
</comment>
<dbReference type="Pfam" id="PF03721">
    <property type="entry name" value="UDPG_MGDP_dh_N"/>
    <property type="match status" value="2"/>
</dbReference>
<comment type="pathway">
    <text evidence="1">Nucleotide-sugar biosynthesis; UDP-alpha-D-glucuronate biosynthesis; UDP-alpha-D-glucuronate from UDP-alpha-D-glucose: step 1/1.</text>
</comment>
<feature type="binding site" evidence="9">
    <location>
        <position position="115"/>
    </location>
    <ligand>
        <name>NAD(+)</name>
        <dbReference type="ChEBI" id="CHEBI:57540"/>
    </ligand>
</feature>
<gene>
    <name evidence="12" type="ORF">Tdes44962_MAKER02922</name>
</gene>
<dbReference type="InterPro" id="IPR001732">
    <property type="entry name" value="UDP-Glc/GDP-Man_DH_N"/>
</dbReference>
<dbReference type="SUPFAM" id="SSF52413">
    <property type="entry name" value="UDP-glucose/GDP-mannose dehydrogenase C-terminal domain"/>
    <property type="match status" value="1"/>
</dbReference>
<evidence type="ECO:0000256" key="8">
    <source>
        <dbReference type="PIRSR" id="PIRSR500134-2"/>
    </source>
</evidence>
<dbReference type="AlphaFoldDB" id="A0A9W7SR81"/>
<dbReference type="InterPro" id="IPR036220">
    <property type="entry name" value="UDP-Glc/GDP-Man_DH_C_sf"/>
</dbReference>
<feature type="region of interest" description="Disordered" evidence="10">
    <location>
        <begin position="1"/>
        <end position="63"/>
    </location>
</feature>
<evidence type="ECO:0000256" key="10">
    <source>
        <dbReference type="SAM" id="MobiDB-lite"/>
    </source>
</evidence>
<evidence type="ECO:0000256" key="1">
    <source>
        <dbReference type="ARBA" id="ARBA00004701"/>
    </source>
</evidence>
<evidence type="ECO:0000259" key="11">
    <source>
        <dbReference type="SMART" id="SM00984"/>
    </source>
</evidence>
<feature type="binding site" evidence="9">
    <location>
        <position position="390"/>
    </location>
    <ligand>
        <name>NAD(+)</name>
        <dbReference type="ChEBI" id="CHEBI:57540"/>
    </ligand>
</feature>
<dbReference type="Proteomes" id="UP001138500">
    <property type="component" value="Unassembled WGS sequence"/>
</dbReference>
<evidence type="ECO:0000256" key="3">
    <source>
        <dbReference type="ARBA" id="ARBA00012954"/>
    </source>
</evidence>